<dbReference type="Proteomes" id="UP001151699">
    <property type="component" value="Chromosome A"/>
</dbReference>
<dbReference type="PROSITE" id="PS50082">
    <property type="entry name" value="WD_REPEATS_2"/>
    <property type="match status" value="1"/>
</dbReference>
<evidence type="ECO:0000256" key="2">
    <source>
        <dbReference type="SAM" id="MobiDB-lite"/>
    </source>
</evidence>
<name>A0A9Q0N8W6_9DIPT</name>
<dbReference type="EMBL" id="WJQU01000001">
    <property type="protein sequence ID" value="KAJ6645718.1"/>
    <property type="molecule type" value="Genomic_DNA"/>
</dbReference>
<comment type="caution">
    <text evidence="3">The sequence shown here is derived from an EMBL/GenBank/DDBJ whole genome shotgun (WGS) entry which is preliminary data.</text>
</comment>
<feature type="repeat" description="WD" evidence="1">
    <location>
        <begin position="215"/>
        <end position="262"/>
    </location>
</feature>
<dbReference type="PANTHER" id="PTHR44499:SF1">
    <property type="entry name" value="JOUBERIN"/>
    <property type="match status" value="1"/>
</dbReference>
<accession>A0A9Q0N8W6</accession>
<dbReference type="InterPro" id="IPR015943">
    <property type="entry name" value="WD40/YVTN_repeat-like_dom_sf"/>
</dbReference>
<keyword evidence="1" id="KW-0853">WD repeat</keyword>
<feature type="region of interest" description="Disordered" evidence="2">
    <location>
        <begin position="621"/>
        <end position="646"/>
    </location>
</feature>
<gene>
    <name evidence="3" type="primary">Ahi1</name>
    <name evidence="3" type="ORF">Bhyg_00927</name>
</gene>
<evidence type="ECO:0000313" key="4">
    <source>
        <dbReference type="Proteomes" id="UP001151699"/>
    </source>
</evidence>
<dbReference type="AlphaFoldDB" id="A0A9Q0N8W6"/>
<organism evidence="3 4">
    <name type="scientific">Pseudolycoriella hygida</name>
    <dbReference type="NCBI Taxonomy" id="35572"/>
    <lineage>
        <taxon>Eukaryota</taxon>
        <taxon>Metazoa</taxon>
        <taxon>Ecdysozoa</taxon>
        <taxon>Arthropoda</taxon>
        <taxon>Hexapoda</taxon>
        <taxon>Insecta</taxon>
        <taxon>Pterygota</taxon>
        <taxon>Neoptera</taxon>
        <taxon>Endopterygota</taxon>
        <taxon>Diptera</taxon>
        <taxon>Nematocera</taxon>
        <taxon>Sciaroidea</taxon>
        <taxon>Sciaridae</taxon>
        <taxon>Pseudolycoriella</taxon>
    </lineage>
</organism>
<dbReference type="InterPro" id="IPR052803">
    <property type="entry name" value="Cilium-Associated_Jouberin"/>
</dbReference>
<dbReference type="GO" id="GO:0036064">
    <property type="term" value="C:ciliary basal body"/>
    <property type="evidence" value="ECO:0007669"/>
    <property type="project" value="TreeGrafter"/>
</dbReference>
<proteinExistence type="predicted"/>
<feature type="compositionally biased region" description="Basic and acidic residues" evidence="2">
    <location>
        <begin position="544"/>
        <end position="560"/>
    </location>
</feature>
<evidence type="ECO:0000313" key="3">
    <source>
        <dbReference type="EMBL" id="KAJ6645718.1"/>
    </source>
</evidence>
<protein>
    <submittedName>
        <fullName evidence="3">Jouberin</fullName>
    </submittedName>
</protein>
<dbReference type="SUPFAM" id="SSF50978">
    <property type="entry name" value="WD40 repeat-like"/>
    <property type="match status" value="1"/>
</dbReference>
<dbReference type="InterPro" id="IPR036322">
    <property type="entry name" value="WD40_repeat_dom_sf"/>
</dbReference>
<dbReference type="OrthoDB" id="2096344at2759"/>
<reference evidence="3" key="1">
    <citation type="submission" date="2022-07" db="EMBL/GenBank/DDBJ databases">
        <authorList>
            <person name="Trinca V."/>
            <person name="Uliana J.V.C."/>
            <person name="Torres T.T."/>
            <person name="Ward R.J."/>
            <person name="Monesi N."/>
        </authorList>
    </citation>
    <scope>NUCLEOTIDE SEQUENCE</scope>
    <source>
        <strain evidence="3">HSMRA1968</strain>
        <tissue evidence="3">Whole embryos</tissue>
    </source>
</reference>
<dbReference type="SMART" id="SM00320">
    <property type="entry name" value="WD40"/>
    <property type="match status" value="4"/>
</dbReference>
<dbReference type="GO" id="GO:0044458">
    <property type="term" value="P:motile cilium assembly"/>
    <property type="evidence" value="ECO:0007669"/>
    <property type="project" value="TreeGrafter"/>
</dbReference>
<evidence type="ECO:0000256" key="1">
    <source>
        <dbReference type="PROSITE-ProRule" id="PRU00221"/>
    </source>
</evidence>
<dbReference type="Pfam" id="PF00400">
    <property type="entry name" value="WD40"/>
    <property type="match status" value="1"/>
</dbReference>
<dbReference type="PANTHER" id="PTHR44499">
    <property type="entry name" value="JOUBERIN"/>
    <property type="match status" value="1"/>
</dbReference>
<feature type="region of interest" description="Disordered" evidence="2">
    <location>
        <begin position="544"/>
        <end position="566"/>
    </location>
</feature>
<keyword evidence="4" id="KW-1185">Reference proteome</keyword>
<dbReference type="Gene3D" id="2.130.10.10">
    <property type="entry name" value="YVTN repeat-like/Quinoprotein amine dehydrogenase"/>
    <property type="match status" value="1"/>
</dbReference>
<sequence>MIDESITHIMKENILIFFEILDSPTVETKTFFSKYSKATEEWHFVCWGFLKPGDAMNSYNIDRRSCLQLFHYQRRHFLQKYSLNVYDQFRLKRIKYPATLTVTVKGIAPLKSPFNFPEEKEQTKLKWEENLTQSHFLKFTDMQNTSTVQSNLLQRLPGQICKHPNIMYKAHLEPSSKGCLISKFSPNGQFLAYSFNSDYNIQIATVPDLKVINTLRGHTNFVYDLDWLADKRKNSFPLHLVSASSDRTAILWTIEKDRISLTILPHPSFLYAAKFLVNLPGDERCLLAVTGGRDSTIRVWKVVQNNFDLLQESVEHHNYITSIVCAMKTKNFYSSDWNGWIFEWSNVTNSNNFQVMRKFPKLTDSILSLQLHPKNEQRLYAQLKNHQINYIDTANEIVLNTLGSTDDDQNCNKKFTISPCSSTIYTVLWDTICMYDVLTGTLQSSLKVPHVKHHKFSYVSHLDYHPKLFLLSAAVYDLNGGILLFSHKSEGNLMDKEVIHQDSFDDRWKLLKGQVSSNSSELLGNIIQRIDDILHQPLRHKNETDDFKNENLSHLNRSDASDGNEDVGQAEVELFDIVSESDSDSTAGSGGTFTIRKQSISDEISNKTFTLDKNGVSQNRVQRLNDGTYSIDANDNSDDTTVSESM</sequence>
<dbReference type="InterPro" id="IPR001680">
    <property type="entry name" value="WD40_rpt"/>
</dbReference>